<proteinExistence type="predicted"/>
<sequence length="226" mass="26319">QLENKGRRDLNESLHDATLTKLTLYELIIDSDFLRSLYYSIRVNTCVKQTVELFNCDISRVSRKHFHSFLLDFQPSHISITMDNNRHDRNDEIFWTFSFIEQWIESGVEHVKLLLPRSVEGLNDSNLEHLAAFRTLEMREVNVTGLGIRRLIQAYLLSEHSLPIKASLVTTSQFSLDPFSPEYDFVSNRLPPPVPPDTTIPDSTFYFNSDRKVLSVQIEYNCRYVS</sequence>
<evidence type="ECO:0000313" key="2">
    <source>
        <dbReference type="Proteomes" id="UP001432322"/>
    </source>
</evidence>
<name>A0AAV5UYY4_9BILA</name>
<dbReference type="AlphaFoldDB" id="A0AAV5UYY4"/>
<dbReference type="Proteomes" id="UP001432322">
    <property type="component" value="Unassembled WGS sequence"/>
</dbReference>
<reference evidence="1" key="1">
    <citation type="submission" date="2023-10" db="EMBL/GenBank/DDBJ databases">
        <title>Genome assembly of Pristionchus species.</title>
        <authorList>
            <person name="Yoshida K."/>
            <person name="Sommer R.J."/>
        </authorList>
    </citation>
    <scope>NUCLEOTIDE SEQUENCE</scope>
    <source>
        <strain evidence="1">RS5133</strain>
    </source>
</reference>
<feature type="non-terminal residue" evidence="1">
    <location>
        <position position="1"/>
    </location>
</feature>
<feature type="non-terminal residue" evidence="1">
    <location>
        <position position="226"/>
    </location>
</feature>
<comment type="caution">
    <text evidence="1">The sequence shown here is derived from an EMBL/GenBank/DDBJ whole genome shotgun (WGS) entry which is preliminary data.</text>
</comment>
<dbReference type="EMBL" id="BTSY01000001">
    <property type="protein sequence ID" value="GMT10755.1"/>
    <property type="molecule type" value="Genomic_DNA"/>
</dbReference>
<evidence type="ECO:0000313" key="1">
    <source>
        <dbReference type="EMBL" id="GMT10755.1"/>
    </source>
</evidence>
<gene>
    <name evidence="1" type="ORF">PFISCL1PPCAC_2052</name>
</gene>
<protein>
    <submittedName>
        <fullName evidence="1">Uncharacterized protein</fullName>
    </submittedName>
</protein>
<organism evidence="1 2">
    <name type="scientific">Pristionchus fissidentatus</name>
    <dbReference type="NCBI Taxonomy" id="1538716"/>
    <lineage>
        <taxon>Eukaryota</taxon>
        <taxon>Metazoa</taxon>
        <taxon>Ecdysozoa</taxon>
        <taxon>Nematoda</taxon>
        <taxon>Chromadorea</taxon>
        <taxon>Rhabditida</taxon>
        <taxon>Rhabditina</taxon>
        <taxon>Diplogasteromorpha</taxon>
        <taxon>Diplogasteroidea</taxon>
        <taxon>Neodiplogasteridae</taxon>
        <taxon>Pristionchus</taxon>
    </lineage>
</organism>
<keyword evidence="2" id="KW-1185">Reference proteome</keyword>
<accession>A0AAV5UYY4</accession>